<keyword evidence="2" id="KW-1171">Viral genome ejection through host cell envelope</keyword>
<feature type="region of interest" description="Disordered" evidence="4">
    <location>
        <begin position="370"/>
        <end position="395"/>
    </location>
</feature>
<feature type="compositionally biased region" description="Basic and acidic residues" evidence="4">
    <location>
        <begin position="515"/>
        <end position="529"/>
    </location>
</feature>
<evidence type="ECO:0000313" key="5">
    <source>
        <dbReference type="EMBL" id="QIW89093.1"/>
    </source>
</evidence>
<evidence type="ECO:0000256" key="1">
    <source>
        <dbReference type="ARBA" id="ARBA00022950"/>
    </source>
</evidence>
<dbReference type="EMBL" id="MT151386">
    <property type="protein sequence ID" value="QIW89093.1"/>
    <property type="molecule type" value="Genomic_DNA"/>
</dbReference>
<evidence type="ECO:0000313" key="6">
    <source>
        <dbReference type="Proteomes" id="UP000503318"/>
    </source>
</evidence>
<evidence type="ECO:0000256" key="2">
    <source>
        <dbReference type="ARBA" id="ARBA00023009"/>
    </source>
</evidence>
<dbReference type="Proteomes" id="UP000503318">
    <property type="component" value="Segment"/>
</dbReference>
<evidence type="ECO:0000256" key="3">
    <source>
        <dbReference type="ARBA" id="ARBA00023219"/>
    </source>
</evidence>
<reference evidence="5 6" key="1">
    <citation type="submission" date="2020-03" db="EMBL/GenBank/DDBJ databases">
        <title>Variable regions in the genome of staphylococcal bacteriophage Twort.</title>
        <authorList>
            <person name="Glowacka-Rutkowska A."/>
            <person name="Gawor J."/>
            <person name="Lobocka M."/>
        </authorList>
    </citation>
    <scope>NUCLEOTIDE SEQUENCE [LARGE SCALE GENOMIC DNA]</scope>
</reference>
<feature type="region of interest" description="Disordered" evidence="4">
    <location>
        <begin position="502"/>
        <end position="572"/>
    </location>
</feature>
<organism evidence="5 6">
    <name type="scientific">Staphylococcus phage Twort (strain DSM 17442 / HER 48)</name>
    <name type="common">Bacteriophage Twort</name>
    <dbReference type="NCBI Taxonomy" id="2908167"/>
    <lineage>
        <taxon>Viruses</taxon>
        <taxon>Duplodnaviria</taxon>
        <taxon>Heunggongvirae</taxon>
        <taxon>Uroviricota</taxon>
        <taxon>Caudoviricetes</taxon>
        <taxon>Herelleviridae</taxon>
        <taxon>Twortvirinae</taxon>
        <taxon>Twortvirus</taxon>
        <taxon>Twortvirus twort</taxon>
    </lineage>
</organism>
<feature type="compositionally biased region" description="Basic and acidic residues" evidence="4">
    <location>
        <begin position="561"/>
        <end position="572"/>
    </location>
</feature>
<organismHost>
    <name type="scientific">Twortvirus twort</name>
    <dbReference type="NCBI Taxonomy" id="55510"/>
</organismHost>
<name>A0A6H0X5B4_BPTWO</name>
<keyword evidence="1" id="KW-0118">Viral capsid assembly</keyword>
<keyword evidence="3" id="KW-0231">Viral genome packaging</keyword>
<dbReference type="InterPro" id="IPR006944">
    <property type="entry name" value="Phage/GTA_portal"/>
</dbReference>
<protein>
    <submittedName>
        <fullName evidence="5">Portal protein</fullName>
    </submittedName>
</protein>
<evidence type="ECO:0000256" key="4">
    <source>
        <dbReference type="SAM" id="MobiDB-lite"/>
    </source>
</evidence>
<keyword evidence="2" id="KW-1162">Viral penetration into host cytoplasm</keyword>
<dbReference type="Pfam" id="PF04860">
    <property type="entry name" value="Phage_portal"/>
    <property type="match status" value="1"/>
</dbReference>
<keyword evidence="1" id="KW-1188">Viral release from host cell</keyword>
<keyword evidence="2" id="KW-1160">Virus entry into host cell</keyword>
<proteinExistence type="predicted"/>
<accession>A0A6H0X5B4</accession>
<sequence>MADIFKRLRLGRDYEDIIDTVPIDDGLQANIRNIEEKSKELNKSLYGKQQAYAEPFLEVMDTNPEFRTKRSYMKNSDNLHDVLKQFGNNPILNAIILTRSNQVAMYCQPSRYNERGLGFEVRMRDLDAEPGKKEKEEIKRIENFILNTGRDKDIDRDSFQSFCRKIVRDTYTYDQVNFEKVFNKKNATTMDKFIAVDPSTIFYATDKNGKIIKGGKRFVQVINKKVVASFTSREMAMGIRNPRTELSSSGYGLSEVEIAMKQFIAYNNTETFNDRFFSHGGTTRGILQIKSEQQQSQRALENFKREWKSSFSGINGSWQVPVVMADDIKFVNMTPTANDMQFEKWLTYLINIISALYGIDPAEIGFPNRGGATGGKGGNTLNEADPGKKQQQSQNKGLQPLLRFIEDLINTHIISEYSDKYVFQFVGGDTKSELDKIKILQEEVKTYKTVNEARKEKGLKPIEGGDVLLDGSFIQSMSLNTQKEQYEDTKQKERFDMIQQFLNSPDDEEPQQESTEDKVDGRESNDPTKIDSPVGTDGQLKDQDNVKSQEGSNKGQGTKGKGNEKPSDFKNN</sequence>
<gene>
    <name evidence="5" type="ORF">TwortDSMZ_093</name>
</gene>